<feature type="compositionally biased region" description="Low complexity" evidence="2">
    <location>
        <begin position="215"/>
        <end position="228"/>
    </location>
</feature>
<feature type="compositionally biased region" description="Polar residues" evidence="2">
    <location>
        <begin position="60"/>
        <end position="74"/>
    </location>
</feature>
<dbReference type="SMART" id="SM00671">
    <property type="entry name" value="SEL1"/>
    <property type="match status" value="7"/>
</dbReference>
<organism evidence="3">
    <name type="scientific">Absidia glauca</name>
    <name type="common">Pin mould</name>
    <dbReference type="NCBI Taxonomy" id="4829"/>
    <lineage>
        <taxon>Eukaryota</taxon>
        <taxon>Fungi</taxon>
        <taxon>Fungi incertae sedis</taxon>
        <taxon>Mucoromycota</taxon>
        <taxon>Mucoromycotina</taxon>
        <taxon>Mucoromycetes</taxon>
        <taxon>Mucorales</taxon>
        <taxon>Cunninghamellaceae</taxon>
        <taxon>Absidia</taxon>
    </lineage>
</organism>
<accession>A0A168R1A5</accession>
<dbReference type="EMBL" id="LT554481">
    <property type="protein sequence ID" value="SAM05928.1"/>
    <property type="molecule type" value="Genomic_DNA"/>
</dbReference>
<dbReference type="InParanoid" id="A0A168R1A5"/>
<dbReference type="InterPro" id="IPR051726">
    <property type="entry name" value="Chitin_Synth_Reg"/>
</dbReference>
<evidence type="ECO:0008006" key="5">
    <source>
        <dbReference type="Google" id="ProtNLM"/>
    </source>
</evidence>
<dbReference type="InterPro" id="IPR011990">
    <property type="entry name" value="TPR-like_helical_dom_sf"/>
</dbReference>
<feature type="compositionally biased region" description="Low complexity" evidence="2">
    <location>
        <begin position="102"/>
        <end position="112"/>
    </location>
</feature>
<dbReference type="OMA" id="DSDCTIM"/>
<feature type="region of interest" description="Disordered" evidence="2">
    <location>
        <begin position="638"/>
        <end position="667"/>
    </location>
</feature>
<keyword evidence="1" id="KW-0677">Repeat</keyword>
<dbReference type="PANTHER" id="PTHR46430">
    <property type="entry name" value="PROTEIN SKT5-RELATED"/>
    <property type="match status" value="1"/>
</dbReference>
<evidence type="ECO:0000313" key="4">
    <source>
        <dbReference type="Proteomes" id="UP000078561"/>
    </source>
</evidence>
<feature type="compositionally biased region" description="Basic and acidic residues" evidence="2">
    <location>
        <begin position="657"/>
        <end position="667"/>
    </location>
</feature>
<feature type="compositionally biased region" description="Polar residues" evidence="2">
    <location>
        <begin position="113"/>
        <end position="122"/>
    </location>
</feature>
<feature type="compositionally biased region" description="Pro residues" evidence="2">
    <location>
        <begin position="154"/>
        <end position="193"/>
    </location>
</feature>
<dbReference type="SUPFAM" id="SSF81901">
    <property type="entry name" value="HCP-like"/>
    <property type="match status" value="2"/>
</dbReference>
<dbReference type="Gene3D" id="1.25.40.10">
    <property type="entry name" value="Tetratricopeptide repeat domain"/>
    <property type="match status" value="2"/>
</dbReference>
<dbReference type="PANTHER" id="PTHR46430:SF3">
    <property type="entry name" value="ACTIVATOR OF C KINASE PROTEIN 1"/>
    <property type="match status" value="1"/>
</dbReference>
<evidence type="ECO:0000256" key="1">
    <source>
        <dbReference type="ARBA" id="ARBA00022737"/>
    </source>
</evidence>
<sequence>MAGREQTDFQPLSIPDFKLEELSISDTSSMSTPVMTTSNSSNTTQRYSDSITAQKPDAIENNNQPITDNGVSDRSASLRTSSIRSSTTSTTLASQGPTHIRSSSSSTTHSLSNGTLPSSVHSATPPPSSNPTQRIASNCQPPMAVQPPLNGYPGGPPYRPVGPPPPQGYYERPPVPGSPSMGPPMARPPPPPHMNGGGKYYYGPPAGSPRPQYAPPMGYQQQQQQQPYGRPPPPPPQQMMMMGQPYASPQPPQPPMMDSAYLPESSVLAANQAGRQGQSNPFPPPSMENLQQFRAEAQASNDPSKMLDLAKYMMEVVPVVCAANAKDPKRARKIKETLVLEAQKIVKKLASSSGLGKTGYGEAQFYLADCYGSGKLGLAVDVDKAFSLYLQGSKQSHPACTYRVAVCYELGAGTKKDNAHAIQFFRKAANLGDGRAMYKLSMVLLRGNLGQPKNPREGMSWLERAATQADEDHPQPIHDLGVAFEKEGIPSVIPDPNYARDLFTRAAQYGYAPSQFKLGLAYENGFLNCPIDPRRSIAWYSKAAEQGDLESELALSGWYLTGATGPGNRDILPQNDVEAYLWARKAADRGYAKAEYAVGYYTETGVGVKQSLDDARKWYMRAAAQNNRRAMQRLAELKKHGNLQQRKKHTRENGAASHEKDSDCTIM</sequence>
<gene>
    <name evidence="3" type="primary">ABSGL_11803.1 scaffold 12340</name>
</gene>
<dbReference type="Proteomes" id="UP000078561">
    <property type="component" value="Unassembled WGS sequence"/>
</dbReference>
<feature type="compositionally biased region" description="Polar residues" evidence="2">
    <location>
        <begin position="130"/>
        <end position="140"/>
    </location>
</feature>
<feature type="region of interest" description="Disordered" evidence="2">
    <location>
        <begin position="24"/>
        <end position="253"/>
    </location>
</feature>
<proteinExistence type="predicted"/>
<dbReference type="InterPro" id="IPR006597">
    <property type="entry name" value="Sel1-like"/>
</dbReference>
<feature type="compositionally biased region" description="Low complexity" evidence="2">
    <location>
        <begin position="75"/>
        <end position="94"/>
    </location>
</feature>
<dbReference type="Pfam" id="PF08238">
    <property type="entry name" value="Sel1"/>
    <property type="match status" value="7"/>
</dbReference>
<dbReference type="AlphaFoldDB" id="A0A168R1A5"/>
<dbReference type="STRING" id="4829.A0A168R1A5"/>
<dbReference type="FunCoup" id="A0A168R1A5">
    <property type="interactions" value="19"/>
</dbReference>
<feature type="compositionally biased region" description="Low complexity" evidence="2">
    <location>
        <begin position="27"/>
        <end position="44"/>
    </location>
</feature>
<dbReference type="OrthoDB" id="272077at2759"/>
<name>A0A168R1A5_ABSGL</name>
<protein>
    <recommendedName>
        <fullName evidence="5">HCP-like protein</fullName>
    </recommendedName>
</protein>
<evidence type="ECO:0000313" key="3">
    <source>
        <dbReference type="EMBL" id="SAM05928.1"/>
    </source>
</evidence>
<keyword evidence="4" id="KW-1185">Reference proteome</keyword>
<reference evidence="3" key="1">
    <citation type="submission" date="2016-04" db="EMBL/GenBank/DDBJ databases">
        <authorList>
            <person name="Evans L.H."/>
            <person name="Alamgir A."/>
            <person name="Owens N."/>
            <person name="Weber N.D."/>
            <person name="Virtaneva K."/>
            <person name="Barbian K."/>
            <person name="Babar A."/>
            <person name="Rosenke K."/>
        </authorList>
    </citation>
    <scope>NUCLEOTIDE SEQUENCE [LARGE SCALE GENOMIC DNA]</scope>
    <source>
        <strain evidence="3">CBS 101.48</strain>
    </source>
</reference>
<evidence type="ECO:0000256" key="2">
    <source>
        <dbReference type="SAM" id="MobiDB-lite"/>
    </source>
</evidence>